<dbReference type="Gene3D" id="3.90.550.10">
    <property type="entry name" value="Spore Coat Polysaccharide Biosynthesis Protein SpsA, Chain A"/>
    <property type="match status" value="1"/>
</dbReference>
<accession>A0A8J3TR53</accession>
<dbReference type="Proteomes" id="UP000650628">
    <property type="component" value="Unassembled WGS sequence"/>
</dbReference>
<name>A0A8J3TR53_9ACTN</name>
<evidence type="ECO:0000313" key="5">
    <source>
        <dbReference type="Proteomes" id="UP000650628"/>
    </source>
</evidence>
<keyword evidence="5" id="KW-1185">Reference proteome</keyword>
<gene>
    <name evidence="4" type="ORF">Pmi06nite_44600</name>
</gene>
<keyword evidence="1" id="KW-0175">Coiled coil</keyword>
<feature type="region of interest" description="Disordered" evidence="2">
    <location>
        <begin position="1"/>
        <end position="28"/>
    </location>
</feature>
<dbReference type="Pfam" id="PF00535">
    <property type="entry name" value="Glycos_transf_2"/>
    <property type="match status" value="1"/>
</dbReference>
<comment type="caution">
    <text evidence="4">The sequence shown here is derived from an EMBL/GenBank/DDBJ whole genome shotgun (WGS) entry which is preliminary data.</text>
</comment>
<dbReference type="InterPro" id="IPR029044">
    <property type="entry name" value="Nucleotide-diphossugar_trans"/>
</dbReference>
<dbReference type="InterPro" id="IPR001173">
    <property type="entry name" value="Glyco_trans_2-like"/>
</dbReference>
<organism evidence="4 5">
    <name type="scientific">Planotetraspora mira</name>
    <dbReference type="NCBI Taxonomy" id="58121"/>
    <lineage>
        <taxon>Bacteria</taxon>
        <taxon>Bacillati</taxon>
        <taxon>Actinomycetota</taxon>
        <taxon>Actinomycetes</taxon>
        <taxon>Streptosporangiales</taxon>
        <taxon>Streptosporangiaceae</taxon>
        <taxon>Planotetraspora</taxon>
    </lineage>
</organism>
<evidence type="ECO:0000313" key="4">
    <source>
        <dbReference type="EMBL" id="GII31018.1"/>
    </source>
</evidence>
<dbReference type="Gene3D" id="1.10.287.1490">
    <property type="match status" value="1"/>
</dbReference>
<dbReference type="CDD" id="cd00761">
    <property type="entry name" value="Glyco_tranf_GTA_type"/>
    <property type="match status" value="1"/>
</dbReference>
<evidence type="ECO:0000256" key="2">
    <source>
        <dbReference type="SAM" id="MobiDB-lite"/>
    </source>
</evidence>
<evidence type="ECO:0000256" key="1">
    <source>
        <dbReference type="SAM" id="Coils"/>
    </source>
</evidence>
<dbReference type="SUPFAM" id="SSF53448">
    <property type="entry name" value="Nucleotide-diphospho-sugar transferases"/>
    <property type="match status" value="1"/>
</dbReference>
<dbReference type="PANTHER" id="PTHR43685">
    <property type="entry name" value="GLYCOSYLTRANSFERASE"/>
    <property type="match status" value="1"/>
</dbReference>
<feature type="domain" description="Glycosyltransferase 2-like" evidence="3">
    <location>
        <begin position="47"/>
        <end position="146"/>
    </location>
</feature>
<sequence>MNRPSTLPGAPAMTPRVTPSIPRIRGNDYSSLTPPEIGAWTPAMRVSVIVPAYNGQEKLDLALAGLAEQSYPADLIEVIVVDNGSEQPLRLPEIRPVNTRLILCEIPGRANARNAGLQVATGDVIHWLDSDVVLDRVAIEAHMRWHHLAPYLSVTSYLRFTTVESPTPADVIAADDRAKLFEPADPHEWIVNLVESTDKLRSAAQGAFPLHVGGSTSVNAGLIKAAGPMDEELILGQDTEMGYRLSEAGAVFIPEPLSIGYHLGPTMRMRERTPISRVSHAFTPDRIPHYRWLRQHPTRQYLTPYVEVEIDVTDASYEDVRATVDNLLAGTIPDLSVVLVGPWDEVEPEYRAPLTNPRLDLVLIRGHYDGEARVRAGGRAGPAPYVLRLPPGWVPGEDSVAQLIDLMTERSLGLVSVLLAERPEGIVAARVERTAAFARAEMLAEEGEDLDGVVTEVYGSMWVDPETYGLVPAADASPLEARRSAYRRRLKEKAEEEKRRSAWQGELEKLKKEGERLNGEVKRLNGEVKRLNGEVKRLNGEVERRDGEVERLNGQVERRDGEVERLNGEVTEARAEAQRWRTSAVQFRREIGTLRRQISVLKRGRGLTRITRSGIRRIRGLLSDQSPPK</sequence>
<proteinExistence type="predicted"/>
<dbReference type="EMBL" id="BOOO01000022">
    <property type="protein sequence ID" value="GII31018.1"/>
    <property type="molecule type" value="Genomic_DNA"/>
</dbReference>
<protein>
    <recommendedName>
        <fullName evidence="3">Glycosyltransferase 2-like domain-containing protein</fullName>
    </recommendedName>
</protein>
<reference evidence="4 5" key="1">
    <citation type="submission" date="2021-01" db="EMBL/GenBank/DDBJ databases">
        <title>Whole genome shotgun sequence of Planotetraspora mira NBRC 15435.</title>
        <authorList>
            <person name="Komaki H."/>
            <person name="Tamura T."/>
        </authorList>
    </citation>
    <scope>NUCLEOTIDE SEQUENCE [LARGE SCALE GENOMIC DNA]</scope>
    <source>
        <strain evidence="4 5">NBRC 15435</strain>
    </source>
</reference>
<feature type="coiled-coil region" evidence="1">
    <location>
        <begin position="493"/>
        <end position="583"/>
    </location>
</feature>
<dbReference type="PANTHER" id="PTHR43685:SF3">
    <property type="entry name" value="SLR2126 PROTEIN"/>
    <property type="match status" value="1"/>
</dbReference>
<evidence type="ECO:0000259" key="3">
    <source>
        <dbReference type="Pfam" id="PF00535"/>
    </source>
</evidence>
<dbReference type="AlphaFoldDB" id="A0A8J3TR53"/>
<dbReference type="InterPro" id="IPR050834">
    <property type="entry name" value="Glycosyltransf_2"/>
</dbReference>